<evidence type="ECO:0000313" key="3">
    <source>
        <dbReference type="Proteomes" id="UP000198822"/>
    </source>
</evidence>
<feature type="region of interest" description="Disordered" evidence="1">
    <location>
        <begin position="1"/>
        <end position="34"/>
    </location>
</feature>
<name>A0A1G8A4L1_9MICO</name>
<gene>
    <name evidence="2" type="ORF">SAMN04489720_0246</name>
</gene>
<dbReference type="EMBL" id="LT629695">
    <property type="protein sequence ID" value="SDH15884.1"/>
    <property type="molecule type" value="Genomic_DNA"/>
</dbReference>
<evidence type="ECO:0000313" key="2">
    <source>
        <dbReference type="EMBL" id="SDH15884.1"/>
    </source>
</evidence>
<proteinExistence type="predicted"/>
<sequence length="59" mass="5801">MDQFLGWDGVGAAGDVRQPTGEAGGGGRGASDRASVDDLDAVSGIGPAMLVALEPLVAF</sequence>
<dbReference type="AlphaFoldDB" id="A0A1G8A4L1"/>
<dbReference type="Proteomes" id="UP000198822">
    <property type="component" value="Chromosome I"/>
</dbReference>
<protein>
    <submittedName>
        <fullName evidence="2">Uncharacterized protein</fullName>
    </submittedName>
</protein>
<keyword evidence="3" id="KW-1185">Reference proteome</keyword>
<evidence type="ECO:0000256" key="1">
    <source>
        <dbReference type="SAM" id="MobiDB-lite"/>
    </source>
</evidence>
<dbReference type="RefSeq" id="WP_092501730.1">
    <property type="nucleotide sequence ID" value="NZ_LT629695.1"/>
</dbReference>
<reference evidence="3" key="1">
    <citation type="submission" date="2016-10" db="EMBL/GenBank/DDBJ databases">
        <authorList>
            <person name="Varghese N."/>
            <person name="Submissions S."/>
        </authorList>
    </citation>
    <scope>NUCLEOTIDE SEQUENCE [LARGE SCALE GENOMIC DNA]</scope>
    <source>
        <strain evidence="3">DSM 22002</strain>
    </source>
</reference>
<accession>A0A1G8A4L1</accession>
<organism evidence="2 3">
    <name type="scientific">Agrococcus jejuensis</name>
    <dbReference type="NCBI Taxonomy" id="399736"/>
    <lineage>
        <taxon>Bacteria</taxon>
        <taxon>Bacillati</taxon>
        <taxon>Actinomycetota</taxon>
        <taxon>Actinomycetes</taxon>
        <taxon>Micrococcales</taxon>
        <taxon>Microbacteriaceae</taxon>
        <taxon>Agrococcus</taxon>
    </lineage>
</organism>